<dbReference type="Proteomes" id="UP000190868">
    <property type="component" value="Chromosome"/>
</dbReference>
<sequence length="161" mass="18615">MKKIITLVVAIFFVGCATASHNTVQKKQENINHAYHNHHDMPIHFTDDFMHTHKEHVMNHDMMQNFQLRSMPEIELKSDIKNSNDVEKAILKEFKDKVITVAYMKYGASRGVELEIKEPINRITFRKLGVKIADLVRQVTDKDGLIEINSKINGIQVSKFL</sequence>
<reference evidence="3" key="1">
    <citation type="submission" date="2016-09" db="EMBL/GenBank/DDBJ databases">
        <title>Comparative genomics of the Campylobacter concisus group.</title>
        <authorList>
            <person name="Miller W.G."/>
            <person name="Yee E."/>
            <person name="Chapman M.H."/>
            <person name="Huynh S."/>
            <person name="Bono J.L."/>
            <person name="On S.L.W."/>
            <person name="StLeger J."/>
            <person name="Foster G."/>
            <person name="Parker C.T."/>
        </authorList>
    </citation>
    <scope>NUCLEOTIDE SEQUENCE [LARGE SCALE GENOMIC DNA]</scope>
    <source>
        <strain evidence="3">RM18021</strain>
    </source>
</reference>
<name>A0A1S6U9C8_9BACT</name>
<dbReference type="EMBL" id="CP017258">
    <property type="protein sequence ID" value="AQW88272.1"/>
    <property type="molecule type" value="Genomic_DNA"/>
</dbReference>
<feature type="signal peptide" evidence="1">
    <location>
        <begin position="1"/>
        <end position="19"/>
    </location>
</feature>
<dbReference type="AlphaFoldDB" id="A0A1S6U9C8"/>
<keyword evidence="1" id="KW-0732">Signal</keyword>
<gene>
    <name evidence="2" type="ORF">CPIN18021_1488</name>
</gene>
<evidence type="ECO:0008006" key="4">
    <source>
        <dbReference type="Google" id="ProtNLM"/>
    </source>
</evidence>
<feature type="chain" id="PRO_5013227091" description="Lipoprotein" evidence="1">
    <location>
        <begin position="20"/>
        <end position="161"/>
    </location>
</feature>
<evidence type="ECO:0000313" key="3">
    <source>
        <dbReference type="Proteomes" id="UP000190868"/>
    </source>
</evidence>
<dbReference type="RefSeq" id="WP_078424740.1">
    <property type="nucleotide sequence ID" value="NZ_CP017258.1"/>
</dbReference>
<dbReference type="PROSITE" id="PS51257">
    <property type="entry name" value="PROKAR_LIPOPROTEIN"/>
    <property type="match status" value="1"/>
</dbReference>
<protein>
    <recommendedName>
        <fullName evidence="4">Lipoprotein</fullName>
    </recommendedName>
</protein>
<organism evidence="2 3">
    <name type="scientific">Campylobacter pinnipediorum subsp. caledonicus</name>
    <dbReference type="NCBI Taxonomy" id="1874362"/>
    <lineage>
        <taxon>Bacteria</taxon>
        <taxon>Pseudomonadati</taxon>
        <taxon>Campylobacterota</taxon>
        <taxon>Epsilonproteobacteria</taxon>
        <taxon>Campylobacterales</taxon>
        <taxon>Campylobacteraceae</taxon>
        <taxon>Campylobacter</taxon>
    </lineage>
</organism>
<evidence type="ECO:0000313" key="2">
    <source>
        <dbReference type="EMBL" id="AQW88272.1"/>
    </source>
</evidence>
<evidence type="ECO:0000256" key="1">
    <source>
        <dbReference type="SAM" id="SignalP"/>
    </source>
</evidence>
<proteinExistence type="predicted"/>
<accession>A0A1S6U9C8</accession>
<keyword evidence="3" id="KW-1185">Reference proteome</keyword>